<dbReference type="SUPFAM" id="SSF48403">
    <property type="entry name" value="Ankyrin repeat"/>
    <property type="match status" value="2"/>
</dbReference>
<dbReference type="Proteomes" id="UP000367825">
    <property type="component" value="Unassembled WGS sequence"/>
</dbReference>
<dbReference type="AlphaFoldDB" id="A0A5E4U310"/>
<name>A0A5E4U310_9BURK</name>
<dbReference type="EMBL" id="CABPSC010000005">
    <property type="protein sequence ID" value="VVD93872.1"/>
    <property type="molecule type" value="Genomic_DNA"/>
</dbReference>
<proteinExistence type="predicted"/>
<dbReference type="Gene3D" id="1.25.40.20">
    <property type="entry name" value="Ankyrin repeat-containing domain"/>
    <property type="match status" value="2"/>
</dbReference>
<evidence type="ECO:0000256" key="1">
    <source>
        <dbReference type="SAM" id="MobiDB-lite"/>
    </source>
</evidence>
<evidence type="ECO:0000313" key="2">
    <source>
        <dbReference type="EMBL" id="VVD93872.1"/>
    </source>
</evidence>
<gene>
    <name evidence="2" type="ORF">PNO31109_01753</name>
</gene>
<organism evidence="2 3">
    <name type="scientific">Pandoraea nosoerga</name>
    <dbReference type="NCBI Taxonomy" id="2508296"/>
    <lineage>
        <taxon>Bacteria</taxon>
        <taxon>Pseudomonadati</taxon>
        <taxon>Pseudomonadota</taxon>
        <taxon>Betaproteobacteria</taxon>
        <taxon>Burkholderiales</taxon>
        <taxon>Burkholderiaceae</taxon>
        <taxon>Pandoraea</taxon>
    </lineage>
</organism>
<accession>A0A5E4U310</accession>
<sequence length="620" mass="66497">MPYSASLPSSGTHPISSEASRPLEDARTPTDAPPNPSNILSEMSLDYLLRARRANLFSSHVLRRTLANTDTVAARELRDACRVANTGDVERMLRHFTALLCTPEPRRTIDQLADAGIFIAPSRRYGLSPENARALLSDEGLLLWLRFAAAPSAYRDVFVDPILATDGALASTGGLGSHRDSRHGTRPGGSSCSVHHAHHAGDDTESLDANRERFATALRVLVACGRDTTNDVPASDQPGDAHLPLSHLCSRVAPEWLPKLLGFGSDVNQTSHHGVSLLTTALAAQALRIKRRDLDLLVPHDSLYALALALRNHGASLTHRSNSGSPPAVLLALNGMCGAAEVLLSLGVSSNAPDRNGNTLMHYFAATARTSRRAYCAFVMFTVALRYGGNPHLPNAEDRTAFSLLRQSLRVYADAVQKLLINAREIARLTIAREQDVRHTNVSHVTAAMADEARRLYSLGWDPLLPHASLFAAAISLRANGVDLTQRHPDGMPPVLWLTHHGFCGAAEVLLALTRNSNTPFQNGNTLLHLLAAAPRHGRASAPADYMLHTALRYGGNPTQVNAAGFSALAGLPSDMVRFLRAGLALYRGAAQQAARTVSELSCAGAPVDADSLRHSAADL</sequence>
<evidence type="ECO:0000313" key="3">
    <source>
        <dbReference type="Proteomes" id="UP000367825"/>
    </source>
</evidence>
<feature type="region of interest" description="Disordered" evidence="1">
    <location>
        <begin position="1"/>
        <end position="38"/>
    </location>
</feature>
<feature type="compositionally biased region" description="Polar residues" evidence="1">
    <location>
        <begin position="1"/>
        <end position="19"/>
    </location>
</feature>
<feature type="region of interest" description="Disordered" evidence="1">
    <location>
        <begin position="171"/>
        <end position="206"/>
    </location>
</feature>
<protein>
    <submittedName>
        <fullName evidence="2">Ankyrin</fullName>
    </submittedName>
</protein>
<reference evidence="2 3" key="1">
    <citation type="submission" date="2019-08" db="EMBL/GenBank/DDBJ databases">
        <authorList>
            <person name="Peeters C."/>
        </authorList>
    </citation>
    <scope>NUCLEOTIDE SEQUENCE [LARGE SCALE GENOMIC DNA]</scope>
    <source>
        <strain evidence="2 3">LMG 31109</strain>
    </source>
</reference>
<dbReference type="InterPro" id="IPR036770">
    <property type="entry name" value="Ankyrin_rpt-contain_sf"/>
</dbReference>
<keyword evidence="3" id="KW-1185">Reference proteome</keyword>